<evidence type="ECO:0000256" key="1">
    <source>
        <dbReference type="SAM" id="Phobius"/>
    </source>
</evidence>
<keyword evidence="1" id="KW-1133">Transmembrane helix</keyword>
<dbReference type="HOGENOM" id="CLU_1996253_0_0_1"/>
<keyword evidence="3" id="KW-1185">Reference proteome</keyword>
<proteinExistence type="predicted"/>
<dbReference type="Proteomes" id="UP000008021">
    <property type="component" value="Chromosome 6"/>
</dbReference>
<feature type="transmembrane region" description="Helical" evidence="1">
    <location>
        <begin position="104"/>
        <end position="123"/>
    </location>
</feature>
<name>A0A0E0E0N6_9ORYZ</name>
<reference evidence="2" key="2">
    <citation type="submission" date="2018-05" db="EMBL/GenBank/DDBJ databases">
        <title>OmerRS3 (Oryza meridionalis Reference Sequence Version 3).</title>
        <authorList>
            <person name="Zhang J."/>
            <person name="Kudrna D."/>
            <person name="Lee S."/>
            <person name="Talag J."/>
            <person name="Welchert J."/>
            <person name="Wing R.A."/>
        </authorList>
    </citation>
    <scope>NUCLEOTIDE SEQUENCE [LARGE SCALE GENOMIC DNA]</scope>
    <source>
        <strain evidence="2">cv. OR44</strain>
    </source>
</reference>
<keyword evidence="1" id="KW-0472">Membrane</keyword>
<dbReference type="Gramene" id="OMERI06G12940.5">
    <property type="protein sequence ID" value="OMERI06G12940.5"/>
    <property type="gene ID" value="OMERI06G12940"/>
</dbReference>
<keyword evidence="1" id="KW-0812">Transmembrane</keyword>
<organism evidence="2">
    <name type="scientific">Oryza meridionalis</name>
    <dbReference type="NCBI Taxonomy" id="40149"/>
    <lineage>
        <taxon>Eukaryota</taxon>
        <taxon>Viridiplantae</taxon>
        <taxon>Streptophyta</taxon>
        <taxon>Embryophyta</taxon>
        <taxon>Tracheophyta</taxon>
        <taxon>Spermatophyta</taxon>
        <taxon>Magnoliopsida</taxon>
        <taxon>Liliopsida</taxon>
        <taxon>Poales</taxon>
        <taxon>Poaceae</taxon>
        <taxon>BOP clade</taxon>
        <taxon>Oryzoideae</taxon>
        <taxon>Oryzeae</taxon>
        <taxon>Oryzinae</taxon>
        <taxon>Oryza</taxon>
    </lineage>
</organism>
<reference evidence="2" key="1">
    <citation type="submission" date="2015-04" db="UniProtKB">
        <authorList>
            <consortium name="EnsemblPlants"/>
        </authorList>
    </citation>
    <scope>IDENTIFICATION</scope>
</reference>
<evidence type="ECO:0000313" key="2">
    <source>
        <dbReference type="EnsemblPlants" id="OMERI06G12940.5"/>
    </source>
</evidence>
<dbReference type="EnsemblPlants" id="OMERI06G12940.5">
    <property type="protein sequence ID" value="OMERI06G12940.5"/>
    <property type="gene ID" value="OMERI06G12940"/>
</dbReference>
<protein>
    <submittedName>
        <fullName evidence="2">Uncharacterized protein</fullName>
    </submittedName>
</protein>
<evidence type="ECO:0000313" key="3">
    <source>
        <dbReference type="Proteomes" id="UP000008021"/>
    </source>
</evidence>
<dbReference type="AlphaFoldDB" id="A0A0E0E0N6"/>
<accession>A0A0E0E0N6</accession>
<sequence>MAMRESMREYLEHQNTPHGSIKVHQVFQKNPLTLFWHVVGCRRRAAIKLAQQHREGVQLPSGREIDGTYLDMNYEELEAHMLEFRQEWTITLHAMMREKIGGELIRWNATRFGIVFIFLQSFWDK</sequence>